<dbReference type="STRING" id="1122142.SAMN02910414_00977"/>
<sequence>MKYYVISICNYGIISNYMLDDLKKLDNVEFLYETNLSATKSNRYVRKIDSIIKNLYYKVIYKKKMINAIIKDNTCSNDEKTVLFTNEALQKISVTELNLLKQNNIKVVMLLIDPMSANYPSVAVAKSLMQQFKFDEIITFDPKDAKEYGFRYQNTLYSTFEFDSKNDATNDLFYLGCVKDRFEMMLDLKKMINDNHVNSDVKLLGLSQDQINKIGAEYSMNTYLPYDEMLSRMQSSKCILDITQKGQSGVTLRYYEAIVYNKKLLTNNENIKELPFYDERYMKFYSDLSDIDWNWVKNEDKPNYRYNNEYSPIHILETLEANNEKEIS</sequence>
<dbReference type="AlphaFoldDB" id="A0A1H3HW24"/>
<reference evidence="1 2" key="1">
    <citation type="submission" date="2016-10" db="EMBL/GenBank/DDBJ databases">
        <authorList>
            <person name="de Groot N.N."/>
        </authorList>
    </citation>
    <scope>NUCLEOTIDE SEQUENCE [LARGE SCALE GENOMIC DNA]</scope>
    <source>
        <strain evidence="1 2">DSM 14045</strain>
    </source>
</reference>
<gene>
    <name evidence="1" type="ORF">SAMN02910414_00977</name>
</gene>
<protein>
    <submittedName>
        <fullName evidence="1">Uncharacterized protein</fullName>
    </submittedName>
</protein>
<organism evidence="1 2">
    <name type="scientific">Lachnobacterium bovis DSM 14045</name>
    <dbReference type="NCBI Taxonomy" id="1122142"/>
    <lineage>
        <taxon>Bacteria</taxon>
        <taxon>Bacillati</taxon>
        <taxon>Bacillota</taxon>
        <taxon>Clostridia</taxon>
        <taxon>Lachnospirales</taxon>
        <taxon>Lachnospiraceae</taxon>
        <taxon>Lachnobacterium</taxon>
    </lineage>
</organism>
<evidence type="ECO:0000313" key="1">
    <source>
        <dbReference type="EMBL" id="SDY19713.1"/>
    </source>
</evidence>
<keyword evidence="2" id="KW-1185">Reference proteome</keyword>
<evidence type="ECO:0000313" key="2">
    <source>
        <dbReference type="Proteomes" id="UP000183918"/>
    </source>
</evidence>
<name>A0A1H3HW24_9FIRM</name>
<dbReference type="RefSeq" id="WP_074716662.1">
    <property type="nucleotide sequence ID" value="NZ_FNPG01000010.1"/>
</dbReference>
<dbReference type="OrthoDB" id="1911268at2"/>
<accession>A0A1H3HW24</accession>
<proteinExistence type="predicted"/>
<dbReference type="Proteomes" id="UP000183918">
    <property type="component" value="Unassembled WGS sequence"/>
</dbReference>
<dbReference type="EMBL" id="FNPG01000010">
    <property type="protein sequence ID" value="SDY19713.1"/>
    <property type="molecule type" value="Genomic_DNA"/>
</dbReference>